<accession>A0A5B7HA76</accession>
<name>A0A5B7HA76_PORTR</name>
<keyword evidence="2" id="KW-1185">Reference proteome</keyword>
<dbReference type="EMBL" id="VSRR010023620">
    <property type="protein sequence ID" value="MPC65634.1"/>
    <property type="molecule type" value="Genomic_DNA"/>
</dbReference>
<evidence type="ECO:0000313" key="2">
    <source>
        <dbReference type="Proteomes" id="UP000324222"/>
    </source>
</evidence>
<dbReference type="AlphaFoldDB" id="A0A5B7HA76"/>
<protein>
    <submittedName>
        <fullName evidence="1">Uncharacterized protein</fullName>
    </submittedName>
</protein>
<reference evidence="1 2" key="1">
    <citation type="submission" date="2019-05" db="EMBL/GenBank/DDBJ databases">
        <title>Another draft genome of Portunus trituberculatus and its Hox gene families provides insights of decapod evolution.</title>
        <authorList>
            <person name="Jeong J.-H."/>
            <person name="Song I."/>
            <person name="Kim S."/>
            <person name="Choi T."/>
            <person name="Kim D."/>
            <person name="Ryu S."/>
            <person name="Kim W."/>
        </authorList>
    </citation>
    <scope>NUCLEOTIDE SEQUENCE [LARGE SCALE GENOMIC DNA]</scope>
    <source>
        <tissue evidence="1">Muscle</tissue>
    </source>
</reference>
<gene>
    <name evidence="1" type="ORF">E2C01_059772</name>
</gene>
<evidence type="ECO:0000313" key="1">
    <source>
        <dbReference type="EMBL" id="MPC65634.1"/>
    </source>
</evidence>
<sequence length="103" mass="11491">MCTPLLTRHTYGVQSLPTHVWCVNFANTQSKHGESLQTPSLSPSDATALQLVMEENKFERGSPPRLDPTDIIAEDMDLEPMVEESLESIDFRVEGLPHAVMQP</sequence>
<comment type="caution">
    <text evidence="1">The sequence shown here is derived from an EMBL/GenBank/DDBJ whole genome shotgun (WGS) entry which is preliminary data.</text>
</comment>
<dbReference type="Proteomes" id="UP000324222">
    <property type="component" value="Unassembled WGS sequence"/>
</dbReference>
<organism evidence="1 2">
    <name type="scientific">Portunus trituberculatus</name>
    <name type="common">Swimming crab</name>
    <name type="synonym">Neptunus trituberculatus</name>
    <dbReference type="NCBI Taxonomy" id="210409"/>
    <lineage>
        <taxon>Eukaryota</taxon>
        <taxon>Metazoa</taxon>
        <taxon>Ecdysozoa</taxon>
        <taxon>Arthropoda</taxon>
        <taxon>Crustacea</taxon>
        <taxon>Multicrustacea</taxon>
        <taxon>Malacostraca</taxon>
        <taxon>Eumalacostraca</taxon>
        <taxon>Eucarida</taxon>
        <taxon>Decapoda</taxon>
        <taxon>Pleocyemata</taxon>
        <taxon>Brachyura</taxon>
        <taxon>Eubrachyura</taxon>
        <taxon>Portunoidea</taxon>
        <taxon>Portunidae</taxon>
        <taxon>Portuninae</taxon>
        <taxon>Portunus</taxon>
    </lineage>
</organism>
<proteinExistence type="predicted"/>